<dbReference type="RefSeq" id="WP_378305738.1">
    <property type="nucleotide sequence ID" value="NZ_JBHTJA010000118.1"/>
</dbReference>
<evidence type="ECO:0000313" key="2">
    <source>
        <dbReference type="Proteomes" id="UP001596972"/>
    </source>
</evidence>
<organism evidence="1 2">
    <name type="scientific">Actinomadura sediminis</name>
    <dbReference type="NCBI Taxonomy" id="1038904"/>
    <lineage>
        <taxon>Bacteria</taxon>
        <taxon>Bacillati</taxon>
        <taxon>Actinomycetota</taxon>
        <taxon>Actinomycetes</taxon>
        <taxon>Streptosporangiales</taxon>
        <taxon>Thermomonosporaceae</taxon>
        <taxon>Actinomadura</taxon>
    </lineage>
</organism>
<reference evidence="2" key="1">
    <citation type="journal article" date="2019" name="Int. J. Syst. Evol. Microbiol.">
        <title>The Global Catalogue of Microorganisms (GCM) 10K type strain sequencing project: providing services to taxonomists for standard genome sequencing and annotation.</title>
        <authorList>
            <consortium name="The Broad Institute Genomics Platform"/>
            <consortium name="The Broad Institute Genome Sequencing Center for Infectious Disease"/>
            <person name="Wu L."/>
            <person name="Ma J."/>
        </authorList>
    </citation>
    <scope>NUCLEOTIDE SEQUENCE [LARGE SCALE GENOMIC DNA]</scope>
    <source>
        <strain evidence="2">JCM 31202</strain>
    </source>
</reference>
<accession>A0ABW3EY23</accession>
<protein>
    <submittedName>
        <fullName evidence="1">Uncharacterized protein</fullName>
    </submittedName>
</protein>
<sequence length="71" mass="7156">MFGSAPAGPSTLVSARTVRRALSNPAPTGRVRVPLITGGELDATTAPRLTGFLPGLGCSARLPAAVSSPRE</sequence>
<proteinExistence type="predicted"/>
<evidence type="ECO:0000313" key="1">
    <source>
        <dbReference type="EMBL" id="MFD0905142.1"/>
    </source>
</evidence>
<dbReference type="EMBL" id="JBHTJA010000118">
    <property type="protein sequence ID" value="MFD0905142.1"/>
    <property type="molecule type" value="Genomic_DNA"/>
</dbReference>
<name>A0ABW3EY23_9ACTN</name>
<dbReference type="Proteomes" id="UP001596972">
    <property type="component" value="Unassembled WGS sequence"/>
</dbReference>
<comment type="caution">
    <text evidence="1">The sequence shown here is derived from an EMBL/GenBank/DDBJ whole genome shotgun (WGS) entry which is preliminary data.</text>
</comment>
<keyword evidence="2" id="KW-1185">Reference proteome</keyword>
<gene>
    <name evidence="1" type="ORF">ACFQ11_32535</name>
</gene>